<evidence type="ECO:0000313" key="3">
    <source>
        <dbReference type="Proteomes" id="UP001162483"/>
    </source>
</evidence>
<feature type="region of interest" description="Disordered" evidence="1">
    <location>
        <begin position="31"/>
        <end position="59"/>
    </location>
</feature>
<gene>
    <name evidence="2" type="ORF">SPARVUS_LOCUS8434496</name>
</gene>
<evidence type="ECO:0000313" key="2">
    <source>
        <dbReference type="EMBL" id="CAI9576371.1"/>
    </source>
</evidence>
<accession>A0ABN9DUQ4</accession>
<dbReference type="Proteomes" id="UP001162483">
    <property type="component" value="Unassembled WGS sequence"/>
</dbReference>
<reference evidence="2" key="1">
    <citation type="submission" date="2023-05" db="EMBL/GenBank/DDBJ databases">
        <authorList>
            <person name="Stuckert A."/>
        </authorList>
    </citation>
    <scope>NUCLEOTIDE SEQUENCE</scope>
</reference>
<keyword evidence="3" id="KW-1185">Reference proteome</keyword>
<dbReference type="EMBL" id="CATNWA010014825">
    <property type="protein sequence ID" value="CAI9576371.1"/>
    <property type="molecule type" value="Genomic_DNA"/>
</dbReference>
<organism evidence="2 3">
    <name type="scientific">Staurois parvus</name>
    <dbReference type="NCBI Taxonomy" id="386267"/>
    <lineage>
        <taxon>Eukaryota</taxon>
        <taxon>Metazoa</taxon>
        <taxon>Chordata</taxon>
        <taxon>Craniata</taxon>
        <taxon>Vertebrata</taxon>
        <taxon>Euteleostomi</taxon>
        <taxon>Amphibia</taxon>
        <taxon>Batrachia</taxon>
        <taxon>Anura</taxon>
        <taxon>Neobatrachia</taxon>
        <taxon>Ranoidea</taxon>
        <taxon>Ranidae</taxon>
        <taxon>Staurois</taxon>
    </lineage>
</organism>
<comment type="caution">
    <text evidence="2">The sequence shown here is derived from an EMBL/GenBank/DDBJ whole genome shotgun (WGS) entry which is preliminary data.</text>
</comment>
<protein>
    <submittedName>
        <fullName evidence="2">Uncharacterized protein</fullName>
    </submittedName>
</protein>
<evidence type="ECO:0000256" key="1">
    <source>
        <dbReference type="SAM" id="MobiDB-lite"/>
    </source>
</evidence>
<name>A0ABN9DUQ4_9NEOB</name>
<proteinExistence type="predicted"/>
<sequence length="59" mass="6568">MHPPKEKKLSLAKHTKLSMCSLPPRLCSISRWTGDSRRRGGSEKSGSNILFTQCRGLTP</sequence>